<accession>A0A2G9S9V7</accession>
<reference evidence="3" key="1">
    <citation type="journal article" date="2017" name="Nat. Commun.">
        <title>The North American bullfrog draft genome provides insight into hormonal regulation of long noncoding RNA.</title>
        <authorList>
            <person name="Hammond S.A."/>
            <person name="Warren R.L."/>
            <person name="Vandervalk B.P."/>
            <person name="Kucuk E."/>
            <person name="Khan H."/>
            <person name="Gibb E.A."/>
            <person name="Pandoh P."/>
            <person name="Kirk H."/>
            <person name="Zhao Y."/>
            <person name="Jones M."/>
            <person name="Mungall A.J."/>
            <person name="Coope R."/>
            <person name="Pleasance S."/>
            <person name="Moore R.A."/>
            <person name="Holt R.A."/>
            <person name="Round J.M."/>
            <person name="Ohora S."/>
            <person name="Walle B.V."/>
            <person name="Veldhoen N."/>
            <person name="Helbing C.C."/>
            <person name="Birol I."/>
        </authorList>
    </citation>
    <scope>NUCLEOTIDE SEQUENCE [LARGE SCALE GENOMIC DNA]</scope>
</reference>
<dbReference type="AlphaFoldDB" id="A0A2G9S9V7"/>
<organism evidence="2 3">
    <name type="scientific">Aquarana catesbeiana</name>
    <name type="common">American bullfrog</name>
    <name type="synonym">Rana catesbeiana</name>
    <dbReference type="NCBI Taxonomy" id="8400"/>
    <lineage>
        <taxon>Eukaryota</taxon>
        <taxon>Metazoa</taxon>
        <taxon>Chordata</taxon>
        <taxon>Craniata</taxon>
        <taxon>Vertebrata</taxon>
        <taxon>Euteleostomi</taxon>
        <taxon>Amphibia</taxon>
        <taxon>Batrachia</taxon>
        <taxon>Anura</taxon>
        <taxon>Neobatrachia</taxon>
        <taxon>Ranoidea</taxon>
        <taxon>Ranidae</taxon>
        <taxon>Aquarana</taxon>
    </lineage>
</organism>
<sequence length="74" mass="8397">MSDSQESMDPYTFSQDGSLNESVALSQRVRTPRKMSESQVFKLKKANSAGLLKLHIVRDIASFTRQNLYTSELK</sequence>
<protein>
    <submittedName>
        <fullName evidence="2">Uncharacterized protein</fullName>
    </submittedName>
</protein>
<gene>
    <name evidence="2" type="ORF">AB205_0210490</name>
</gene>
<evidence type="ECO:0000313" key="3">
    <source>
        <dbReference type="Proteomes" id="UP000228934"/>
    </source>
</evidence>
<dbReference type="EMBL" id="KV926408">
    <property type="protein sequence ID" value="PIO36845.1"/>
    <property type="molecule type" value="Genomic_DNA"/>
</dbReference>
<dbReference type="Proteomes" id="UP000228934">
    <property type="component" value="Unassembled WGS sequence"/>
</dbReference>
<evidence type="ECO:0000313" key="2">
    <source>
        <dbReference type="EMBL" id="PIO36845.1"/>
    </source>
</evidence>
<dbReference type="OrthoDB" id="1882346at2759"/>
<feature type="compositionally biased region" description="Polar residues" evidence="1">
    <location>
        <begin position="1"/>
        <end position="29"/>
    </location>
</feature>
<name>A0A2G9S9V7_AQUCT</name>
<keyword evidence="3" id="KW-1185">Reference proteome</keyword>
<proteinExistence type="predicted"/>
<feature type="region of interest" description="Disordered" evidence="1">
    <location>
        <begin position="1"/>
        <end position="31"/>
    </location>
</feature>
<evidence type="ECO:0000256" key="1">
    <source>
        <dbReference type="SAM" id="MobiDB-lite"/>
    </source>
</evidence>